<evidence type="ECO:0000313" key="3">
    <source>
        <dbReference type="EMBL" id="GAA4531891.1"/>
    </source>
</evidence>
<name>A0ABP8RAA3_9MYCO</name>
<evidence type="ECO:0000256" key="2">
    <source>
        <dbReference type="SAM" id="Phobius"/>
    </source>
</evidence>
<dbReference type="RefSeq" id="WP_264044192.1">
    <property type="nucleotide sequence ID" value="NZ_BAABGF010000001.1"/>
</dbReference>
<evidence type="ECO:0000256" key="1">
    <source>
        <dbReference type="SAM" id="MobiDB-lite"/>
    </source>
</evidence>
<proteinExistence type="predicted"/>
<keyword evidence="2" id="KW-0812">Transmembrane</keyword>
<dbReference type="Proteomes" id="UP001501417">
    <property type="component" value="Unassembled WGS sequence"/>
</dbReference>
<protein>
    <recommendedName>
        <fullName evidence="5">Transmembrane protein</fullName>
    </recommendedName>
</protein>
<gene>
    <name evidence="3" type="ORF">GCM10023161_00320</name>
</gene>
<dbReference type="EMBL" id="BAABGF010000001">
    <property type="protein sequence ID" value="GAA4531891.1"/>
    <property type="molecule type" value="Genomic_DNA"/>
</dbReference>
<comment type="caution">
    <text evidence="3">The sequence shown here is derived from an EMBL/GenBank/DDBJ whole genome shotgun (WGS) entry which is preliminary data.</text>
</comment>
<reference evidence="4" key="1">
    <citation type="journal article" date="2019" name="Int. J. Syst. Evol. Microbiol.">
        <title>The Global Catalogue of Microorganisms (GCM) 10K type strain sequencing project: providing services to taxonomists for standard genome sequencing and annotation.</title>
        <authorList>
            <consortium name="The Broad Institute Genomics Platform"/>
            <consortium name="The Broad Institute Genome Sequencing Center for Infectious Disease"/>
            <person name="Wu L."/>
            <person name="Ma J."/>
        </authorList>
    </citation>
    <scope>NUCLEOTIDE SEQUENCE [LARGE SCALE GENOMIC DNA]</scope>
    <source>
        <strain evidence="4">JCM 17782</strain>
    </source>
</reference>
<accession>A0ABP8RAA3</accession>
<organism evidence="3 4">
    <name type="scientific">Mycobacterium paraffinicum</name>
    <dbReference type="NCBI Taxonomy" id="53378"/>
    <lineage>
        <taxon>Bacteria</taxon>
        <taxon>Bacillati</taxon>
        <taxon>Actinomycetota</taxon>
        <taxon>Actinomycetes</taxon>
        <taxon>Mycobacteriales</taxon>
        <taxon>Mycobacteriaceae</taxon>
        <taxon>Mycobacterium</taxon>
    </lineage>
</organism>
<keyword evidence="2" id="KW-0472">Membrane</keyword>
<evidence type="ECO:0008006" key="5">
    <source>
        <dbReference type="Google" id="ProtNLM"/>
    </source>
</evidence>
<evidence type="ECO:0000313" key="4">
    <source>
        <dbReference type="Proteomes" id="UP001501417"/>
    </source>
</evidence>
<sequence>MTQPHPHYRQPYGYPQAYPRAARPVHGPAHAPAHRVPQAGYPPQPPTGNQPRFQVRIRKHTGAIILMFNQTYTVTGTFAQCEAALQDALLHNLLAGWWSMASILGWNWFALLENHNARKNLRRQAAQAYAAARPAPWTQSAAPPRATHG</sequence>
<feature type="transmembrane region" description="Helical" evidence="2">
    <location>
        <begin position="95"/>
        <end position="112"/>
    </location>
</feature>
<keyword evidence="2" id="KW-1133">Transmembrane helix</keyword>
<feature type="region of interest" description="Disordered" evidence="1">
    <location>
        <begin position="23"/>
        <end position="52"/>
    </location>
</feature>
<keyword evidence="4" id="KW-1185">Reference proteome</keyword>